<dbReference type="Proteomes" id="UP001500253">
    <property type="component" value="Unassembled WGS sequence"/>
</dbReference>
<comment type="caution">
    <text evidence="2">The sequence shown here is derived from an EMBL/GenBank/DDBJ whole genome shotgun (WGS) entry which is preliminary data.</text>
</comment>
<evidence type="ECO:0000313" key="3">
    <source>
        <dbReference type="Proteomes" id="UP001500253"/>
    </source>
</evidence>
<gene>
    <name evidence="2" type="ORF">GCM10010246_49880</name>
</gene>
<sequence length="187" mass="19537">MSDNGGTAGGTAYETRYGWDRRTRITVAAAAVFTVTCLVSPVMPLYARLPGLLLFGGGGLVMAYGAASGKVALRVDETGVLFGGHPLRYRAGTAQVPWQDITAVVLWRQHSAASIPWVGVARRPGAPPLPGARQGRAGRAVVRALVPHLPADVTLASRPVSGWRLDKACLSDAVARFAPGTPVVDQG</sequence>
<feature type="transmembrane region" description="Helical" evidence="1">
    <location>
        <begin position="25"/>
        <end position="43"/>
    </location>
</feature>
<keyword evidence="1" id="KW-0472">Membrane</keyword>
<keyword evidence="1" id="KW-1133">Transmembrane helix</keyword>
<name>A0ABP5TK11_9ACTN</name>
<accession>A0ABP5TK11</accession>
<evidence type="ECO:0000256" key="1">
    <source>
        <dbReference type="SAM" id="Phobius"/>
    </source>
</evidence>
<proteinExistence type="predicted"/>
<keyword evidence="1" id="KW-0812">Transmembrane</keyword>
<organism evidence="2 3">
    <name type="scientific">Streptomyces cuspidosporus</name>
    <dbReference type="NCBI Taxonomy" id="66882"/>
    <lineage>
        <taxon>Bacteria</taxon>
        <taxon>Bacillati</taxon>
        <taxon>Actinomycetota</taxon>
        <taxon>Actinomycetes</taxon>
        <taxon>Kitasatosporales</taxon>
        <taxon>Streptomycetaceae</taxon>
        <taxon>Streptomyces</taxon>
    </lineage>
</organism>
<keyword evidence="3" id="KW-1185">Reference proteome</keyword>
<dbReference type="EMBL" id="BAAASD010000023">
    <property type="protein sequence ID" value="GAA2354891.1"/>
    <property type="molecule type" value="Genomic_DNA"/>
</dbReference>
<evidence type="ECO:0000313" key="2">
    <source>
        <dbReference type="EMBL" id="GAA2354891.1"/>
    </source>
</evidence>
<reference evidence="3" key="1">
    <citation type="journal article" date="2019" name="Int. J. Syst. Evol. Microbiol.">
        <title>The Global Catalogue of Microorganisms (GCM) 10K type strain sequencing project: providing services to taxonomists for standard genome sequencing and annotation.</title>
        <authorList>
            <consortium name="The Broad Institute Genomics Platform"/>
            <consortium name="The Broad Institute Genome Sequencing Center for Infectious Disease"/>
            <person name="Wu L."/>
            <person name="Ma J."/>
        </authorList>
    </citation>
    <scope>NUCLEOTIDE SEQUENCE [LARGE SCALE GENOMIC DNA]</scope>
    <source>
        <strain evidence="3">JCM 4316</strain>
    </source>
</reference>
<dbReference type="RefSeq" id="WP_346176623.1">
    <property type="nucleotide sequence ID" value="NZ_BAAASD010000023.1"/>
</dbReference>
<protein>
    <recommendedName>
        <fullName evidence="4">PH domain-containing protein</fullName>
    </recommendedName>
</protein>
<evidence type="ECO:0008006" key="4">
    <source>
        <dbReference type="Google" id="ProtNLM"/>
    </source>
</evidence>